<dbReference type="Proteomes" id="UP000514720">
    <property type="component" value="Chromosome"/>
</dbReference>
<feature type="transmembrane region" description="Helical" evidence="7">
    <location>
        <begin position="336"/>
        <end position="356"/>
    </location>
</feature>
<evidence type="ECO:0000256" key="5">
    <source>
        <dbReference type="ARBA" id="ARBA00022989"/>
    </source>
</evidence>
<evidence type="ECO:0000256" key="3">
    <source>
        <dbReference type="ARBA" id="ARBA00022475"/>
    </source>
</evidence>
<dbReference type="EMBL" id="CP048914">
    <property type="protein sequence ID" value="QMS85342.1"/>
    <property type="molecule type" value="Genomic_DNA"/>
</dbReference>
<keyword evidence="10" id="KW-1185">Reference proteome</keyword>
<proteinExistence type="inferred from homology"/>
<evidence type="ECO:0000256" key="1">
    <source>
        <dbReference type="ARBA" id="ARBA00004651"/>
    </source>
</evidence>
<comment type="subcellular location">
    <subcellularLocation>
        <location evidence="1 7">Cell membrane</location>
        <topology evidence="1 7">Multi-pass membrane protein</topology>
    </subcellularLocation>
</comment>
<feature type="transmembrane region" description="Helical" evidence="7">
    <location>
        <begin position="149"/>
        <end position="168"/>
    </location>
</feature>
<protein>
    <submittedName>
        <fullName evidence="9">ABC transporter permease</fullName>
    </submittedName>
</protein>
<dbReference type="GO" id="GO:0055085">
    <property type="term" value="P:transmembrane transport"/>
    <property type="evidence" value="ECO:0007669"/>
    <property type="project" value="InterPro"/>
</dbReference>
<feature type="transmembrane region" description="Helical" evidence="7">
    <location>
        <begin position="9"/>
        <end position="27"/>
    </location>
</feature>
<dbReference type="KEGG" id="xcl:G4Z02_06100"/>
<dbReference type="SUPFAM" id="SSF161098">
    <property type="entry name" value="MetI-like"/>
    <property type="match status" value="1"/>
</dbReference>
<evidence type="ECO:0000256" key="7">
    <source>
        <dbReference type="RuleBase" id="RU363032"/>
    </source>
</evidence>
<keyword evidence="4 7" id="KW-0812">Transmembrane</keyword>
<dbReference type="PANTHER" id="PTHR30465">
    <property type="entry name" value="INNER MEMBRANE ABC TRANSPORTER"/>
    <property type="match status" value="1"/>
</dbReference>
<reference evidence="9 10" key="1">
    <citation type="submission" date="2020-02" db="EMBL/GenBank/DDBJ databases">
        <authorList>
            <person name="Zheng R.K."/>
            <person name="Sun C.M."/>
        </authorList>
    </citation>
    <scope>NUCLEOTIDE SEQUENCE [LARGE SCALE GENOMIC DNA]</scope>
    <source>
        <strain evidence="10">zrk13</strain>
    </source>
</reference>
<dbReference type="Gene3D" id="1.10.3720.10">
    <property type="entry name" value="MetI-like"/>
    <property type="match status" value="1"/>
</dbReference>
<keyword evidence="6 7" id="KW-0472">Membrane</keyword>
<keyword evidence="3" id="KW-1003">Cell membrane</keyword>
<dbReference type="AlphaFoldDB" id="A0A7L7KSU1"/>
<feature type="transmembrane region" description="Helical" evidence="7">
    <location>
        <begin position="223"/>
        <end position="243"/>
    </location>
</feature>
<evidence type="ECO:0000259" key="8">
    <source>
        <dbReference type="PROSITE" id="PS50928"/>
    </source>
</evidence>
<accession>A0A7L7KSU1</accession>
<sequence>MRNYIIQRVIWIFIILFSTLTITFVLLKTAPEYPPAKVEERDVWLERQVYDGYYTREYYTDSDEDLEIVESIKVEYEDELNRTVFILNPINDSTTTKVFYRVPTVIQYQQWLKNVITEWDWGYSTKIRANTPAFDIIAERIPLTLSLNILILVFYIPLGFTFGIIAALKKDTLIDNLMQIFIIFFLSLPALVFILLLIILFSYQLDNFLPSLFPIIARSDFWALARGYVIPVVAAGLPAVAGFTRMLRAELSEVLTSEFVLLAKTKGLSHQQAVLRHAIRNSLVPMIPIIIGSFARLLSGSFILERVYAIPGVGSVTLRALTKGAYDYNVLMSSSAFYSVIALFAVLIVDLSYGIIDPRIRMGAKR</sequence>
<evidence type="ECO:0000256" key="4">
    <source>
        <dbReference type="ARBA" id="ARBA00022692"/>
    </source>
</evidence>
<dbReference type="GO" id="GO:0005886">
    <property type="term" value="C:plasma membrane"/>
    <property type="evidence" value="ECO:0007669"/>
    <property type="project" value="UniProtKB-SubCell"/>
</dbReference>
<dbReference type="InterPro" id="IPR035906">
    <property type="entry name" value="MetI-like_sf"/>
</dbReference>
<comment type="similarity">
    <text evidence="7">Belongs to the binding-protein-dependent transport system permease family.</text>
</comment>
<keyword evidence="2 7" id="KW-0813">Transport</keyword>
<evidence type="ECO:0000256" key="2">
    <source>
        <dbReference type="ARBA" id="ARBA00022448"/>
    </source>
</evidence>
<evidence type="ECO:0000256" key="6">
    <source>
        <dbReference type="ARBA" id="ARBA00023136"/>
    </source>
</evidence>
<dbReference type="PROSITE" id="PS50928">
    <property type="entry name" value="ABC_TM1"/>
    <property type="match status" value="1"/>
</dbReference>
<feature type="transmembrane region" description="Helical" evidence="7">
    <location>
        <begin position="283"/>
        <end position="304"/>
    </location>
</feature>
<dbReference type="PANTHER" id="PTHR30465:SF0">
    <property type="entry name" value="OLIGOPEPTIDE TRANSPORT SYSTEM PERMEASE PROTEIN APPB"/>
    <property type="match status" value="1"/>
</dbReference>
<feature type="domain" description="ABC transmembrane type-1" evidence="8">
    <location>
        <begin position="141"/>
        <end position="349"/>
    </location>
</feature>
<feature type="transmembrane region" description="Helical" evidence="7">
    <location>
        <begin position="180"/>
        <end position="203"/>
    </location>
</feature>
<keyword evidence="5 7" id="KW-1133">Transmembrane helix</keyword>
<evidence type="ECO:0000313" key="10">
    <source>
        <dbReference type="Proteomes" id="UP000514720"/>
    </source>
</evidence>
<gene>
    <name evidence="9" type="ORF">G4Z02_06100</name>
</gene>
<dbReference type="InterPro" id="IPR000515">
    <property type="entry name" value="MetI-like"/>
</dbReference>
<name>A0A7L7KSU1_9MOLU</name>
<dbReference type="Pfam" id="PF00528">
    <property type="entry name" value="BPD_transp_1"/>
    <property type="match status" value="1"/>
</dbReference>
<evidence type="ECO:0000313" key="9">
    <source>
        <dbReference type="EMBL" id="QMS85342.1"/>
    </source>
</evidence>
<organism evidence="9 10">
    <name type="scientific">Candidatus Xianfuyuplasma coldseepsis</name>
    <dbReference type="NCBI Taxonomy" id="2782163"/>
    <lineage>
        <taxon>Bacteria</taxon>
        <taxon>Bacillati</taxon>
        <taxon>Mycoplasmatota</taxon>
        <taxon>Mollicutes</taxon>
        <taxon>Candidatus Izemoplasmatales</taxon>
        <taxon>Candidatus Izemoplasmataceae</taxon>
        <taxon>Candidatus Xianfuyuplasma</taxon>
    </lineage>
</organism>
<dbReference type="RefSeq" id="WP_258877135.1">
    <property type="nucleotide sequence ID" value="NZ_CP048914.1"/>
</dbReference>